<organism evidence="2 3">
    <name type="scientific">Limnohabitans planktonicus II-D5</name>
    <dbReference type="NCBI Taxonomy" id="1293045"/>
    <lineage>
        <taxon>Bacteria</taxon>
        <taxon>Pseudomonadati</taxon>
        <taxon>Pseudomonadota</taxon>
        <taxon>Betaproteobacteria</taxon>
        <taxon>Burkholderiales</taxon>
        <taxon>Comamonadaceae</taxon>
        <taxon>Limnohabitans</taxon>
    </lineage>
</organism>
<dbReference type="AlphaFoldDB" id="A0A2T7UD52"/>
<sequence>MTPFDLQRDAFGRWTLVMADGVRHAPVTALRAYPVTSPEQGIALMDAEGHELLWIEDLTKLDVDVRTTVLQALNEREFLPEILRLEGVSSFATPSTWTVLTDRGVNQFLLKGEEDIRRLTGTVLLINDADGVQYMIRDLAAMDKHSRKLLDRFL</sequence>
<dbReference type="Pfam" id="PF08909">
    <property type="entry name" value="DUF1854"/>
    <property type="match status" value="1"/>
</dbReference>
<dbReference type="InterPro" id="IPR015005">
    <property type="entry name" value="DUF1854"/>
</dbReference>
<dbReference type="STRING" id="1293045.H663_13385"/>
<dbReference type="Proteomes" id="UP000037507">
    <property type="component" value="Unassembled WGS sequence"/>
</dbReference>
<evidence type="ECO:0000313" key="2">
    <source>
        <dbReference type="EMBL" id="PVE42617.1"/>
    </source>
</evidence>
<dbReference type="OrthoDB" id="212426at2"/>
<evidence type="ECO:0000259" key="1">
    <source>
        <dbReference type="Pfam" id="PF08909"/>
    </source>
</evidence>
<keyword evidence="3" id="KW-1185">Reference proteome</keyword>
<reference evidence="2" key="1">
    <citation type="submission" date="2017-04" db="EMBL/GenBank/DDBJ databases">
        <title>Unexpected and diverse lifestyles within the genus Limnohabitans.</title>
        <authorList>
            <person name="Kasalicky V."/>
            <person name="Mehrshad M."/>
            <person name="Andrei S.-A."/>
            <person name="Salcher M."/>
            <person name="Kratochvilova H."/>
            <person name="Simek K."/>
            <person name="Ghai R."/>
        </authorList>
    </citation>
    <scope>NUCLEOTIDE SEQUENCE [LARGE SCALE GENOMIC DNA]</scope>
    <source>
        <strain evidence="2">II-D5</strain>
    </source>
</reference>
<accession>A0A2T7UD52</accession>
<protein>
    <recommendedName>
        <fullName evidence="1">DUF1854 domain-containing protein</fullName>
    </recommendedName>
</protein>
<gene>
    <name evidence="2" type="ORF">H663_010980</name>
</gene>
<dbReference type="RefSeq" id="WP_053173930.1">
    <property type="nucleotide sequence ID" value="NZ_LFYT02000012.1"/>
</dbReference>
<comment type="caution">
    <text evidence="2">The sequence shown here is derived from an EMBL/GenBank/DDBJ whole genome shotgun (WGS) entry which is preliminary data.</text>
</comment>
<name>A0A2T7UD52_9BURK</name>
<feature type="domain" description="DUF1854" evidence="1">
    <location>
        <begin position="24"/>
        <end position="153"/>
    </location>
</feature>
<proteinExistence type="predicted"/>
<dbReference type="EMBL" id="LFYT02000012">
    <property type="protein sequence ID" value="PVE42617.1"/>
    <property type="molecule type" value="Genomic_DNA"/>
</dbReference>
<evidence type="ECO:0000313" key="3">
    <source>
        <dbReference type="Proteomes" id="UP000037507"/>
    </source>
</evidence>